<dbReference type="STRING" id="595536.GCA_000178815_02523"/>
<name>A0A2D2D163_METT3</name>
<gene>
    <name evidence="2" type="ORF">CQW49_13210</name>
</gene>
<dbReference type="Proteomes" id="UP000230709">
    <property type="component" value="Chromosome"/>
</dbReference>
<evidence type="ECO:0000313" key="2">
    <source>
        <dbReference type="EMBL" id="ATQ68733.1"/>
    </source>
</evidence>
<sequence>MGRWLALARADASEKILKAPLGGTLKTLETSRAVGSEGFEGSGPDACAKNFAARTPDPSPAEPPDIAVAKLLDAMAAENAARRDWWTKPEPEHGSGRITIRSVATGESVTIHLPRGSAGR</sequence>
<keyword evidence="3" id="KW-1185">Reference proteome</keyword>
<feature type="compositionally biased region" description="Basic and acidic residues" evidence="1">
    <location>
        <begin position="82"/>
        <end position="95"/>
    </location>
</feature>
<protein>
    <submittedName>
        <fullName evidence="2">Uncharacterized protein</fullName>
    </submittedName>
</protein>
<proteinExistence type="predicted"/>
<dbReference type="KEGG" id="mtw:CQW49_13210"/>
<evidence type="ECO:0000313" key="3">
    <source>
        <dbReference type="Proteomes" id="UP000230709"/>
    </source>
</evidence>
<dbReference type="RefSeq" id="WP_003609062.1">
    <property type="nucleotide sequence ID" value="NZ_ADVE02000001.1"/>
</dbReference>
<dbReference type="AlphaFoldDB" id="A0A2D2D163"/>
<accession>A0A2D2D163</accession>
<reference evidence="3" key="1">
    <citation type="submission" date="2017-10" db="EMBL/GenBank/DDBJ databases">
        <title>Completed PacBio SMRT sequence of Methylosinus trichosporium OB3b reveals presence of a third large plasmid.</title>
        <authorList>
            <person name="Charles T.C."/>
            <person name="Lynch M.D.J."/>
            <person name="Heil J.R."/>
            <person name="Cheng J."/>
        </authorList>
    </citation>
    <scope>NUCLEOTIDE SEQUENCE [LARGE SCALE GENOMIC DNA]</scope>
    <source>
        <strain evidence="3">OB3b</strain>
    </source>
</reference>
<dbReference type="EMBL" id="CP023737">
    <property type="protein sequence ID" value="ATQ68733.1"/>
    <property type="molecule type" value="Genomic_DNA"/>
</dbReference>
<feature type="region of interest" description="Disordered" evidence="1">
    <location>
        <begin position="35"/>
        <end position="63"/>
    </location>
</feature>
<organism evidence="2 3">
    <name type="scientific">Methylosinus trichosporium (strain ATCC 35070 / NCIMB 11131 / UNIQEM 75 / OB3b)</name>
    <dbReference type="NCBI Taxonomy" id="595536"/>
    <lineage>
        <taxon>Bacteria</taxon>
        <taxon>Pseudomonadati</taxon>
        <taxon>Pseudomonadota</taxon>
        <taxon>Alphaproteobacteria</taxon>
        <taxon>Hyphomicrobiales</taxon>
        <taxon>Methylocystaceae</taxon>
        <taxon>Methylosinus</taxon>
    </lineage>
</organism>
<feature type="region of interest" description="Disordered" evidence="1">
    <location>
        <begin position="82"/>
        <end position="103"/>
    </location>
</feature>
<evidence type="ECO:0000256" key="1">
    <source>
        <dbReference type="SAM" id="MobiDB-lite"/>
    </source>
</evidence>